<feature type="compositionally biased region" description="Basic and acidic residues" evidence="6">
    <location>
        <begin position="90"/>
        <end position="101"/>
    </location>
</feature>
<dbReference type="RefSeq" id="XP_035667800.1">
    <property type="nucleotide sequence ID" value="XM_035811907.1"/>
</dbReference>
<evidence type="ECO:0000256" key="4">
    <source>
        <dbReference type="ARBA" id="ARBA00022525"/>
    </source>
</evidence>
<reference evidence="7" key="1">
    <citation type="journal article" date="2020" name="Nat. Ecol. Evol.">
        <title>Deeply conserved synteny resolves early events in vertebrate evolution.</title>
        <authorList>
            <person name="Simakov O."/>
            <person name="Marletaz F."/>
            <person name="Yue J.X."/>
            <person name="O'Connell B."/>
            <person name="Jenkins J."/>
            <person name="Brandt A."/>
            <person name="Calef R."/>
            <person name="Tung C.H."/>
            <person name="Huang T.K."/>
            <person name="Schmutz J."/>
            <person name="Satoh N."/>
            <person name="Yu J.K."/>
            <person name="Putnam N.H."/>
            <person name="Green R.E."/>
            <person name="Rokhsar D.S."/>
        </authorList>
    </citation>
    <scope>NUCLEOTIDE SEQUENCE [LARGE SCALE GENOMIC DNA]</scope>
    <source>
        <strain evidence="7">S238N-H82</strain>
    </source>
</reference>
<feature type="compositionally biased region" description="Basic residues" evidence="6">
    <location>
        <begin position="28"/>
        <end position="65"/>
    </location>
</feature>
<dbReference type="GO" id="GO:0005615">
    <property type="term" value="C:extracellular space"/>
    <property type="evidence" value="ECO:0007669"/>
    <property type="project" value="UniProtKB-KW"/>
</dbReference>
<keyword evidence="7" id="KW-1185">Reference proteome</keyword>
<dbReference type="SUPFAM" id="SSF57501">
    <property type="entry name" value="Cystine-knot cytokines"/>
    <property type="match status" value="1"/>
</dbReference>
<sequence length="323" mass="38231">MNENEFTTDKTTLSKKTKEDSERDKERMKRRKLKKRNRRCRRRRKKIGSLKRTARQGPKSKRRKSASFENDPKQKQRKDTNNTNPYSIGHFKEQEHRDDGKISNFRNVNVTSQHGLGTNSSMVEPLQTINSTRRHSSRLTARKRRRHYFRKRKKCRRNDRKKGQMRHEKPHITETFREDKVEVTPVTSSHNKSFSRKHGVFGNVSNNPKEDVLQKSPRETCPENRTTDSPNLPLNERSVCPWSYYIDHDPNRVPHDIARAKCRCTACLDPVTKKQNYNYACVPVTIQKLVYRRKKKKSGGYRYREEWQGVTVGCTCVQPRYSP</sequence>
<evidence type="ECO:0000256" key="5">
    <source>
        <dbReference type="ARBA" id="ARBA00022729"/>
    </source>
</evidence>
<feature type="compositionally biased region" description="Basic residues" evidence="6">
    <location>
        <begin position="148"/>
        <end position="160"/>
    </location>
</feature>
<dbReference type="OrthoDB" id="6038945at2759"/>
<dbReference type="InterPro" id="IPR029034">
    <property type="entry name" value="Cystine-knot_cytokine"/>
</dbReference>
<dbReference type="PRINTS" id="PR01932">
    <property type="entry name" value="INTRLEUKIN17"/>
</dbReference>
<dbReference type="AlphaFoldDB" id="A0A9J7KPI7"/>
<evidence type="ECO:0000256" key="6">
    <source>
        <dbReference type="SAM" id="MobiDB-lite"/>
    </source>
</evidence>
<dbReference type="Pfam" id="PF06083">
    <property type="entry name" value="IL17"/>
    <property type="match status" value="1"/>
</dbReference>
<reference evidence="8" key="2">
    <citation type="submission" date="2025-08" db="UniProtKB">
        <authorList>
            <consortium name="RefSeq"/>
        </authorList>
    </citation>
    <scope>IDENTIFICATION</scope>
    <source>
        <strain evidence="8">S238N-H82</strain>
        <tissue evidence="8">Testes</tissue>
    </source>
</reference>
<name>A0A9J7KPI7_BRAFL</name>
<feature type="compositionally biased region" description="Basic and acidic residues" evidence="6">
    <location>
        <begin position="161"/>
        <end position="182"/>
    </location>
</feature>
<organism evidence="7 8">
    <name type="scientific">Branchiostoma floridae</name>
    <name type="common">Florida lancelet</name>
    <name type="synonym">Amphioxus</name>
    <dbReference type="NCBI Taxonomy" id="7739"/>
    <lineage>
        <taxon>Eukaryota</taxon>
        <taxon>Metazoa</taxon>
        <taxon>Chordata</taxon>
        <taxon>Cephalochordata</taxon>
        <taxon>Leptocardii</taxon>
        <taxon>Amphioxiformes</taxon>
        <taxon>Branchiostomatidae</taxon>
        <taxon>Branchiostoma</taxon>
    </lineage>
</organism>
<feature type="compositionally biased region" description="Basic and acidic residues" evidence="6">
    <location>
        <begin position="208"/>
        <end position="226"/>
    </location>
</feature>
<keyword evidence="3" id="KW-0202">Cytokine</keyword>
<dbReference type="GeneID" id="118410322"/>
<comment type="subcellular location">
    <subcellularLocation>
        <location evidence="1">Secreted</location>
    </subcellularLocation>
</comment>
<dbReference type="GO" id="GO:0005125">
    <property type="term" value="F:cytokine activity"/>
    <property type="evidence" value="ECO:0007669"/>
    <property type="project" value="UniProtKB-KW"/>
</dbReference>
<gene>
    <name evidence="8" type="primary">LOC118410322</name>
</gene>
<keyword evidence="4" id="KW-0964">Secreted</keyword>
<protein>
    <submittedName>
        <fullName evidence="8">Uncharacterized protein LOC118410322</fullName>
    </submittedName>
</protein>
<accession>A0A9J7KPI7</accession>
<feature type="region of interest" description="Disordered" evidence="6">
    <location>
        <begin position="1"/>
        <end position="101"/>
    </location>
</feature>
<dbReference type="Proteomes" id="UP000001554">
    <property type="component" value="Chromosome 2"/>
</dbReference>
<comment type="similarity">
    <text evidence="2">Belongs to the IL-17 family.</text>
</comment>
<proteinExistence type="inferred from homology"/>
<keyword evidence="5" id="KW-0732">Signal</keyword>
<dbReference type="Gene3D" id="2.10.90.10">
    <property type="entry name" value="Cystine-knot cytokines"/>
    <property type="match status" value="1"/>
</dbReference>
<dbReference type="InterPro" id="IPR020440">
    <property type="entry name" value="IL-17_chr"/>
</dbReference>
<evidence type="ECO:0000256" key="2">
    <source>
        <dbReference type="ARBA" id="ARBA00007236"/>
    </source>
</evidence>
<evidence type="ECO:0000256" key="1">
    <source>
        <dbReference type="ARBA" id="ARBA00004613"/>
    </source>
</evidence>
<feature type="compositionally biased region" description="Basic and acidic residues" evidence="6">
    <location>
        <begin position="70"/>
        <end position="80"/>
    </location>
</feature>
<evidence type="ECO:0000313" key="8">
    <source>
        <dbReference type="RefSeq" id="XP_035667800.1"/>
    </source>
</evidence>
<feature type="compositionally biased region" description="Basic and acidic residues" evidence="6">
    <location>
        <begin position="16"/>
        <end position="27"/>
    </location>
</feature>
<evidence type="ECO:0000256" key="3">
    <source>
        <dbReference type="ARBA" id="ARBA00022514"/>
    </source>
</evidence>
<dbReference type="KEGG" id="bfo:118410322"/>
<feature type="region of interest" description="Disordered" evidence="6">
    <location>
        <begin position="148"/>
        <end position="232"/>
    </location>
</feature>
<evidence type="ECO:0000313" key="7">
    <source>
        <dbReference type="Proteomes" id="UP000001554"/>
    </source>
</evidence>
<dbReference type="InterPro" id="IPR010345">
    <property type="entry name" value="IL-17_fam"/>
</dbReference>